<dbReference type="Pfam" id="PF13422">
    <property type="entry name" value="DUF4110"/>
    <property type="match status" value="1"/>
</dbReference>
<feature type="domain" description="DUF4110" evidence="2">
    <location>
        <begin position="594"/>
        <end position="686"/>
    </location>
</feature>
<name>A0A4S2MSF1_9PEZI</name>
<feature type="compositionally biased region" description="Acidic residues" evidence="1">
    <location>
        <begin position="515"/>
        <end position="547"/>
    </location>
</feature>
<dbReference type="FunCoup" id="A0A4S2MSF1">
    <property type="interactions" value="631"/>
</dbReference>
<evidence type="ECO:0000259" key="2">
    <source>
        <dbReference type="Pfam" id="PF13422"/>
    </source>
</evidence>
<feature type="region of interest" description="Disordered" evidence="1">
    <location>
        <begin position="667"/>
        <end position="694"/>
    </location>
</feature>
<dbReference type="InterPro" id="IPR052588">
    <property type="entry name" value="Kelch_domain_protein"/>
</dbReference>
<feature type="region of interest" description="Disordered" evidence="1">
    <location>
        <begin position="515"/>
        <end position="604"/>
    </location>
</feature>
<gene>
    <name evidence="3" type="ORF">EX30DRAFT_334199</name>
</gene>
<feature type="compositionally biased region" description="Basic and acidic residues" evidence="1">
    <location>
        <begin position="397"/>
        <end position="407"/>
    </location>
</feature>
<dbReference type="InterPro" id="IPR015915">
    <property type="entry name" value="Kelch-typ_b-propeller"/>
</dbReference>
<protein>
    <submittedName>
        <fullName evidence="3">Galactose oxidase</fullName>
    </submittedName>
</protein>
<feature type="compositionally biased region" description="Basic and acidic residues" evidence="1">
    <location>
        <begin position="548"/>
        <end position="573"/>
    </location>
</feature>
<dbReference type="Proteomes" id="UP000298138">
    <property type="component" value="Unassembled WGS sequence"/>
</dbReference>
<dbReference type="PANTHER" id="PTHR46063:SF1">
    <property type="entry name" value="KELCH DOMAIN-CONTAINING PROTEIN 4"/>
    <property type="match status" value="1"/>
</dbReference>
<organism evidence="3 4">
    <name type="scientific">Ascodesmis nigricans</name>
    <dbReference type="NCBI Taxonomy" id="341454"/>
    <lineage>
        <taxon>Eukaryota</taxon>
        <taxon>Fungi</taxon>
        <taxon>Dikarya</taxon>
        <taxon>Ascomycota</taxon>
        <taxon>Pezizomycotina</taxon>
        <taxon>Pezizomycetes</taxon>
        <taxon>Pezizales</taxon>
        <taxon>Ascodesmidaceae</taxon>
        <taxon>Ascodesmis</taxon>
    </lineage>
</organism>
<evidence type="ECO:0000313" key="4">
    <source>
        <dbReference type="Proteomes" id="UP000298138"/>
    </source>
</evidence>
<dbReference type="STRING" id="341454.A0A4S2MSF1"/>
<proteinExistence type="predicted"/>
<dbReference type="PANTHER" id="PTHR46063">
    <property type="entry name" value="KELCH DOMAIN-CONTAINING PROTEIN"/>
    <property type="match status" value="1"/>
</dbReference>
<dbReference type="InterPro" id="IPR025183">
    <property type="entry name" value="DUF4110"/>
</dbReference>
<keyword evidence="4" id="KW-1185">Reference proteome</keyword>
<reference evidence="3 4" key="1">
    <citation type="submission" date="2019-04" db="EMBL/GenBank/DDBJ databases">
        <title>Comparative genomics and transcriptomics to analyze fruiting body development in filamentous ascomycetes.</title>
        <authorList>
            <consortium name="DOE Joint Genome Institute"/>
            <person name="Lutkenhaus R."/>
            <person name="Traeger S."/>
            <person name="Breuer J."/>
            <person name="Kuo A."/>
            <person name="Lipzen A."/>
            <person name="Pangilinan J."/>
            <person name="Dilworth D."/>
            <person name="Sandor L."/>
            <person name="Poggeler S."/>
            <person name="Barry K."/>
            <person name="Grigoriev I.V."/>
            <person name="Nowrousian M."/>
        </authorList>
    </citation>
    <scope>NUCLEOTIDE SEQUENCE [LARGE SCALE GENOMIC DNA]</scope>
    <source>
        <strain evidence="3 4">CBS 389.68</strain>
    </source>
</reference>
<accession>A0A4S2MSF1</accession>
<dbReference type="Pfam" id="PF24681">
    <property type="entry name" value="Kelch_KLHDC2_KLHL20_DRC7"/>
    <property type="match status" value="1"/>
</dbReference>
<dbReference type="OrthoDB" id="4447at2759"/>
<dbReference type="EMBL" id="ML220139">
    <property type="protein sequence ID" value="TGZ78667.1"/>
    <property type="molecule type" value="Genomic_DNA"/>
</dbReference>
<feature type="compositionally biased region" description="Basic and acidic residues" evidence="1">
    <location>
        <begin position="8"/>
        <end position="30"/>
    </location>
</feature>
<evidence type="ECO:0000313" key="3">
    <source>
        <dbReference type="EMBL" id="TGZ78667.1"/>
    </source>
</evidence>
<feature type="region of interest" description="Disordered" evidence="1">
    <location>
        <begin position="381"/>
        <end position="407"/>
    </location>
</feature>
<dbReference type="Gene3D" id="2.120.10.80">
    <property type="entry name" value="Kelch-type beta propeller"/>
    <property type="match status" value="2"/>
</dbReference>
<feature type="region of interest" description="Disordered" evidence="1">
    <location>
        <begin position="1"/>
        <end position="42"/>
    </location>
</feature>
<dbReference type="SUPFAM" id="SSF117281">
    <property type="entry name" value="Kelch motif"/>
    <property type="match status" value="1"/>
</dbReference>
<feature type="compositionally biased region" description="Low complexity" evidence="1">
    <location>
        <begin position="574"/>
        <end position="596"/>
    </location>
</feature>
<dbReference type="InParanoid" id="A0A4S2MSF1"/>
<dbReference type="AlphaFoldDB" id="A0A4S2MSF1"/>
<sequence>MGKKDKKTKAAEKRLRVAEKTARKSTQKEKKAAKKGGQKEVQIDADDQDIDAVLEEYARKQAEFIKVTETALPEAPPVRSGATLTPSPTTSELYLFGGETFNGSIAHFFNDLCVFSTQNHTWRSISSPNAPLPRSGHWVTSTAHSGGTLWLFGGEFSSPKQNTFHHYHDFWSFSIKTREWTRIEVKGKTPPARSGHRLVAWKNFIVLYGGFQDTSMNTKYLGDLWVFDTDTYSWTLVNLASHAQRPDPRSSFSFLPIDSGAVLYGGYSKQKLTTSSSTHGRKSAPTKNTATEVGVIHDDTWILRLDTDTTKIRWERRKKPTNAPNPKRVGVTMAHHKGRGIMFGGVWDANETDESLESVFFNDLFAWSTDRNRFFPLVLRKPKQQQKRGNNAADAQRGGRRDRVREGEEELLRNLARLEAEALGKTADEFEAAEQAAREKEEEERRAMLEKRELSLELPSPRFHTALAVLDDVLYIYGGTVEKGDREIVYDEMHAVDLGRLDGVRTVFQRKVEADWVDSESEDDGEDDDEDDEDDDDEDDDEAEPEPVEDKKPKISEEELQRLREEKAKKKEASAAAAAALDLPPGLDPPTALTAPTPSPRPFETLRDFFSRTSSEWQNHIIALWEFNDVISRERQEPKTVKEIRGDAFKKAEAKWWDCREEMRELEDEMEESGAGEVVSLEEKAKAAGGVKRR</sequence>
<evidence type="ECO:0000256" key="1">
    <source>
        <dbReference type="SAM" id="MobiDB-lite"/>
    </source>
</evidence>